<accession>A0A0F0LL87</accession>
<feature type="domain" description="UspA" evidence="4">
    <location>
        <begin position="148"/>
        <end position="292"/>
    </location>
</feature>
<evidence type="ECO:0000256" key="2">
    <source>
        <dbReference type="ARBA" id="ARBA00022741"/>
    </source>
</evidence>
<name>A0A0F0LL87_9MICO</name>
<dbReference type="SUPFAM" id="SSF52402">
    <property type="entry name" value="Adenine nucleotide alpha hydrolases-like"/>
    <property type="match status" value="2"/>
</dbReference>
<dbReference type="STRING" id="582680.RS86_02753"/>
<keyword evidence="6" id="KW-1185">Reference proteome</keyword>
<dbReference type="CDD" id="cd00293">
    <property type="entry name" value="USP-like"/>
    <property type="match status" value="2"/>
</dbReference>
<dbReference type="Pfam" id="PF00582">
    <property type="entry name" value="Usp"/>
    <property type="match status" value="2"/>
</dbReference>
<evidence type="ECO:0000313" key="5">
    <source>
        <dbReference type="EMBL" id="KJL32281.1"/>
    </source>
</evidence>
<feature type="domain" description="UspA" evidence="4">
    <location>
        <begin position="2"/>
        <end position="136"/>
    </location>
</feature>
<dbReference type="AlphaFoldDB" id="A0A0F0LL87"/>
<keyword evidence="2" id="KW-0547">Nucleotide-binding</keyword>
<comment type="similarity">
    <text evidence="1">Belongs to the universal stress protein A family.</text>
</comment>
<keyword evidence="3" id="KW-0067">ATP-binding</keyword>
<evidence type="ECO:0000259" key="4">
    <source>
        <dbReference type="Pfam" id="PF00582"/>
    </source>
</evidence>
<dbReference type="PANTHER" id="PTHR46268">
    <property type="entry name" value="STRESS RESPONSE PROTEIN NHAX"/>
    <property type="match status" value="1"/>
</dbReference>
<evidence type="ECO:0000256" key="1">
    <source>
        <dbReference type="ARBA" id="ARBA00008791"/>
    </source>
</evidence>
<dbReference type="PATRIC" id="fig|582680.6.peg.2825"/>
<comment type="caution">
    <text evidence="5">The sequence shown here is derived from an EMBL/GenBank/DDBJ whole genome shotgun (WGS) entry which is preliminary data.</text>
</comment>
<proteinExistence type="inferred from homology"/>
<reference evidence="5 6" key="1">
    <citation type="submission" date="2015-02" db="EMBL/GenBank/DDBJ databases">
        <title>Draft genome sequences of ten Microbacterium spp. with emphasis on heavy metal contaminated environments.</title>
        <authorList>
            <person name="Corretto E."/>
        </authorList>
    </citation>
    <scope>NUCLEOTIDE SEQUENCE [LARGE SCALE GENOMIC DNA]</scope>
    <source>
        <strain evidence="5 6">ARN176</strain>
    </source>
</reference>
<protein>
    <submittedName>
        <fullName evidence="5">Universal stress protein family protein</fullName>
    </submittedName>
</protein>
<dbReference type="PRINTS" id="PR01438">
    <property type="entry name" value="UNVRSLSTRESS"/>
</dbReference>
<dbReference type="Gene3D" id="3.40.50.620">
    <property type="entry name" value="HUPs"/>
    <property type="match status" value="2"/>
</dbReference>
<gene>
    <name evidence="5" type="ORF">RS86_02753</name>
</gene>
<dbReference type="GO" id="GO:0005524">
    <property type="term" value="F:ATP binding"/>
    <property type="evidence" value="ECO:0007669"/>
    <property type="project" value="UniProtKB-KW"/>
</dbReference>
<dbReference type="EMBL" id="JYIX01000037">
    <property type="protein sequence ID" value="KJL32281.1"/>
    <property type="molecule type" value="Genomic_DNA"/>
</dbReference>
<dbReference type="RefSeq" id="WP_045272796.1">
    <property type="nucleotide sequence ID" value="NZ_JYIX01000037.1"/>
</dbReference>
<dbReference type="InterPro" id="IPR014729">
    <property type="entry name" value="Rossmann-like_a/b/a_fold"/>
</dbReference>
<organism evidence="5 6">
    <name type="scientific">Microbacterium azadirachtae</name>
    <dbReference type="NCBI Taxonomy" id="582680"/>
    <lineage>
        <taxon>Bacteria</taxon>
        <taxon>Bacillati</taxon>
        <taxon>Actinomycetota</taxon>
        <taxon>Actinomycetes</taxon>
        <taxon>Micrococcales</taxon>
        <taxon>Microbacteriaceae</taxon>
        <taxon>Microbacterium</taxon>
    </lineage>
</organism>
<dbReference type="Proteomes" id="UP000033740">
    <property type="component" value="Unassembled WGS sequence"/>
</dbReference>
<dbReference type="InterPro" id="IPR006016">
    <property type="entry name" value="UspA"/>
</dbReference>
<evidence type="ECO:0000313" key="6">
    <source>
        <dbReference type="Proteomes" id="UP000033740"/>
    </source>
</evidence>
<sequence>MTLLVGLDTARRSSSVLALAAQLANSLDTDLVVAAVVSSAWPPSRASVDQEWQAHNREAADQVLDHAASVLGGAVKARYLVHEAASARRGLLELAEQEHPDALVLGSAVRGEPGRIALGAVSEALLHASPAPVAIAPVGYRARVDARFDRLTVAYGGSGAAQDLIPGAAAVAALGGVRLRIASFAVRPDAELGILAGAGGRAEDPVLVEWEGQIRDHVTTVLGEIADPAPAVDGLAVGVGASWAAAIDDVGWSEGDLLVVGSSSLNPLARVFLGSHGTKIVRNAGVPVLVVPRAAAWG</sequence>
<dbReference type="PANTHER" id="PTHR46268:SF27">
    <property type="entry name" value="UNIVERSAL STRESS PROTEIN RV2623"/>
    <property type="match status" value="1"/>
</dbReference>
<evidence type="ECO:0000256" key="3">
    <source>
        <dbReference type="ARBA" id="ARBA00022840"/>
    </source>
</evidence>
<dbReference type="InterPro" id="IPR006015">
    <property type="entry name" value="Universal_stress_UspA"/>
</dbReference>